<sequence length="300" mass="33962">MRTVGEILVEARKKKNLTFEQVEKETKIRKKILQQLEEGNWDELSPTYAKGLLKNYASYLELDEKRVLAFFRREYDEKKEKTATRLEKLRPRFSFTPTSITVFSIGFLVLGILAYLFFQYQSFTAAPRLEIKEPADNIKIASREVSVIGKTWNDAILKINGEKIQVSPGGTFSVSVSLKEGINELTVTAENRFGKISTKTITVVVETKGETTADNTKNHETIALWLRVPDKSVFLEVQVDGKLVFGGLMLAGSSKKFEAREKIKIVSEDARATLVKIGDREFPLGDEKGRIEREFTPSAQ</sequence>
<dbReference type="Pfam" id="PF13413">
    <property type="entry name" value="HTH_25"/>
    <property type="match status" value="1"/>
</dbReference>
<keyword evidence="1" id="KW-1133">Transmembrane helix</keyword>
<protein>
    <recommendedName>
        <fullName evidence="4">HTH cro/C1-type domain-containing protein</fullName>
    </recommendedName>
</protein>
<reference evidence="2 3" key="1">
    <citation type="journal article" date="2016" name="Nat. Commun.">
        <title>Thousands of microbial genomes shed light on interconnected biogeochemical processes in an aquifer system.</title>
        <authorList>
            <person name="Anantharaman K."/>
            <person name="Brown C.T."/>
            <person name="Hug L.A."/>
            <person name="Sharon I."/>
            <person name="Castelle C.J."/>
            <person name="Probst A.J."/>
            <person name="Thomas B.C."/>
            <person name="Singh A."/>
            <person name="Wilkins M.J."/>
            <person name="Karaoz U."/>
            <person name="Brodie E.L."/>
            <person name="Williams K.H."/>
            <person name="Hubbard S.S."/>
            <person name="Banfield J.F."/>
        </authorList>
    </citation>
    <scope>NUCLEOTIDE SEQUENCE [LARGE SCALE GENOMIC DNA]</scope>
</reference>
<dbReference type="EMBL" id="MHCU01000008">
    <property type="protein sequence ID" value="OGY28231.1"/>
    <property type="molecule type" value="Genomic_DNA"/>
</dbReference>
<dbReference type="SUPFAM" id="SSF47413">
    <property type="entry name" value="lambda repressor-like DNA-binding domains"/>
    <property type="match status" value="1"/>
</dbReference>
<evidence type="ECO:0000313" key="3">
    <source>
        <dbReference type="Proteomes" id="UP000176645"/>
    </source>
</evidence>
<dbReference type="Gene3D" id="2.60.40.10">
    <property type="entry name" value="Immunoglobulins"/>
    <property type="match status" value="1"/>
</dbReference>
<gene>
    <name evidence="2" type="ORF">A2Z42_03735</name>
</gene>
<comment type="caution">
    <text evidence="2">The sequence shown here is derived from an EMBL/GenBank/DDBJ whole genome shotgun (WGS) entry which is preliminary data.</text>
</comment>
<keyword evidence="1" id="KW-0812">Transmembrane</keyword>
<dbReference type="Pfam" id="PF09136">
    <property type="entry name" value="Glucodextran_B"/>
    <property type="match status" value="1"/>
</dbReference>
<dbReference type="PANTHER" id="PTHR34475:SF1">
    <property type="entry name" value="CYTOSKELETON PROTEIN RODZ"/>
    <property type="match status" value="1"/>
</dbReference>
<name>A0A1G1WKW1_9BACT</name>
<accession>A0A1G1WKW1</accession>
<proteinExistence type="predicted"/>
<dbReference type="Proteomes" id="UP000176645">
    <property type="component" value="Unassembled WGS sequence"/>
</dbReference>
<dbReference type="InterPro" id="IPR013783">
    <property type="entry name" value="Ig-like_fold"/>
</dbReference>
<keyword evidence="1" id="KW-0472">Membrane</keyword>
<dbReference type="InterPro" id="IPR010982">
    <property type="entry name" value="Lambda_DNA-bd_dom_sf"/>
</dbReference>
<dbReference type="Gene3D" id="1.10.260.40">
    <property type="entry name" value="lambda repressor-like DNA-binding domains"/>
    <property type="match status" value="1"/>
</dbReference>
<dbReference type="PANTHER" id="PTHR34475">
    <property type="match status" value="1"/>
</dbReference>
<evidence type="ECO:0000256" key="1">
    <source>
        <dbReference type="SAM" id="Phobius"/>
    </source>
</evidence>
<feature type="transmembrane region" description="Helical" evidence="1">
    <location>
        <begin position="95"/>
        <end position="118"/>
    </location>
</feature>
<evidence type="ECO:0008006" key="4">
    <source>
        <dbReference type="Google" id="ProtNLM"/>
    </source>
</evidence>
<dbReference type="AlphaFoldDB" id="A0A1G1WKW1"/>
<evidence type="ECO:0000313" key="2">
    <source>
        <dbReference type="EMBL" id="OGY28231.1"/>
    </source>
</evidence>
<dbReference type="InterPro" id="IPR050400">
    <property type="entry name" value="Bact_Cytoskel_RodZ"/>
</dbReference>
<dbReference type="GO" id="GO:0003677">
    <property type="term" value="F:DNA binding"/>
    <property type="evidence" value="ECO:0007669"/>
    <property type="project" value="InterPro"/>
</dbReference>
<organism evidence="2 3">
    <name type="scientific">Candidatus Woykebacteria bacterium RBG_19FT_COMBO_43_10</name>
    <dbReference type="NCBI Taxonomy" id="1802598"/>
    <lineage>
        <taxon>Bacteria</taxon>
        <taxon>Candidatus Woykeibacteriota</taxon>
    </lineage>
</organism>